<dbReference type="AlphaFoldDB" id="A0A016SKY4"/>
<keyword evidence="2" id="KW-0732">Signal</keyword>
<dbReference type="OrthoDB" id="3064516at2759"/>
<evidence type="ECO:0000256" key="2">
    <source>
        <dbReference type="SAM" id="SignalP"/>
    </source>
</evidence>
<dbReference type="PANTHER" id="PTHR43808">
    <property type="entry name" value="ACETYLORNITHINE DEACETYLASE"/>
    <property type="match status" value="1"/>
</dbReference>
<name>A0A016SKY4_9BILA</name>
<dbReference type="SUPFAM" id="SSF53187">
    <property type="entry name" value="Zn-dependent exopeptidases"/>
    <property type="match status" value="1"/>
</dbReference>
<evidence type="ECO:0000256" key="1">
    <source>
        <dbReference type="ARBA" id="ARBA00022833"/>
    </source>
</evidence>
<protein>
    <recommendedName>
        <fullName evidence="5">Peptidase M20 dimerisation domain-containing protein</fullName>
    </recommendedName>
</protein>
<dbReference type="Gene3D" id="3.40.630.10">
    <property type="entry name" value="Zn peptidases"/>
    <property type="match status" value="1"/>
</dbReference>
<feature type="signal peptide" evidence="2">
    <location>
        <begin position="1"/>
        <end position="26"/>
    </location>
</feature>
<keyword evidence="4" id="KW-1185">Reference proteome</keyword>
<accession>A0A016SKY4</accession>
<proteinExistence type="predicted"/>
<keyword evidence="1" id="KW-0862">Zinc</keyword>
<comment type="caution">
    <text evidence="3">The sequence shown here is derived from an EMBL/GenBank/DDBJ whole genome shotgun (WGS) entry which is preliminary data.</text>
</comment>
<gene>
    <name evidence="3" type="primary">Acey_s0211.g2181</name>
    <name evidence="3" type="ORF">Y032_0211g2181</name>
</gene>
<sequence>MIGIPQKVSILAAFLVASDLVTTTMAGKDFGNVERLLMDYMSVDSTTENEGAFGELVKAGLEHNGWIVEKQELDGNPSRFNLLATRRPLEEFSPRVVFNTHLDTVPPFIPPTEDAEKIYGRGSCDAKGMVHTYIHLLRHPKG</sequence>
<evidence type="ECO:0008006" key="5">
    <source>
        <dbReference type="Google" id="ProtNLM"/>
    </source>
</evidence>
<dbReference type="STRING" id="53326.A0A016SKY4"/>
<feature type="chain" id="PRO_5001489593" description="Peptidase M20 dimerisation domain-containing protein" evidence="2">
    <location>
        <begin position="27"/>
        <end position="142"/>
    </location>
</feature>
<dbReference type="PANTHER" id="PTHR43808:SF8">
    <property type="entry name" value="PEPTIDASE M20 DIMERISATION DOMAIN-CONTAINING PROTEIN"/>
    <property type="match status" value="1"/>
</dbReference>
<dbReference type="Pfam" id="PF01546">
    <property type="entry name" value="Peptidase_M20"/>
    <property type="match status" value="1"/>
</dbReference>
<dbReference type="InterPro" id="IPR002933">
    <property type="entry name" value="Peptidase_M20"/>
</dbReference>
<dbReference type="GO" id="GO:0016787">
    <property type="term" value="F:hydrolase activity"/>
    <property type="evidence" value="ECO:0007669"/>
    <property type="project" value="InterPro"/>
</dbReference>
<organism evidence="3 4">
    <name type="scientific">Ancylostoma ceylanicum</name>
    <dbReference type="NCBI Taxonomy" id="53326"/>
    <lineage>
        <taxon>Eukaryota</taxon>
        <taxon>Metazoa</taxon>
        <taxon>Ecdysozoa</taxon>
        <taxon>Nematoda</taxon>
        <taxon>Chromadorea</taxon>
        <taxon>Rhabditida</taxon>
        <taxon>Rhabditina</taxon>
        <taxon>Rhabditomorpha</taxon>
        <taxon>Strongyloidea</taxon>
        <taxon>Ancylostomatidae</taxon>
        <taxon>Ancylostomatinae</taxon>
        <taxon>Ancylostoma</taxon>
    </lineage>
</organism>
<evidence type="ECO:0000313" key="3">
    <source>
        <dbReference type="EMBL" id="EYB90996.1"/>
    </source>
</evidence>
<dbReference type="Proteomes" id="UP000024635">
    <property type="component" value="Unassembled WGS sequence"/>
</dbReference>
<dbReference type="EMBL" id="JARK01001547">
    <property type="protein sequence ID" value="EYB90996.1"/>
    <property type="molecule type" value="Genomic_DNA"/>
</dbReference>
<dbReference type="InterPro" id="IPR050072">
    <property type="entry name" value="Peptidase_M20A"/>
</dbReference>
<reference evidence="4" key="1">
    <citation type="journal article" date="2015" name="Nat. Genet.">
        <title>The genome and transcriptome of the zoonotic hookworm Ancylostoma ceylanicum identify infection-specific gene families.</title>
        <authorList>
            <person name="Schwarz E.M."/>
            <person name="Hu Y."/>
            <person name="Antoshechkin I."/>
            <person name="Miller M.M."/>
            <person name="Sternberg P.W."/>
            <person name="Aroian R.V."/>
        </authorList>
    </citation>
    <scope>NUCLEOTIDE SEQUENCE</scope>
    <source>
        <strain evidence="4">HY135</strain>
    </source>
</reference>
<evidence type="ECO:0000313" key="4">
    <source>
        <dbReference type="Proteomes" id="UP000024635"/>
    </source>
</evidence>